<feature type="domain" description="NACHT" evidence="2">
    <location>
        <begin position="162"/>
        <end position="292"/>
    </location>
</feature>
<dbReference type="Pfam" id="PF05729">
    <property type="entry name" value="NACHT"/>
    <property type="match status" value="1"/>
</dbReference>
<dbReference type="InterPro" id="IPR007111">
    <property type="entry name" value="NACHT_NTPase"/>
</dbReference>
<proteinExistence type="predicted"/>
<dbReference type="EMBL" id="BAAAUV010000020">
    <property type="protein sequence ID" value="GAA3229997.1"/>
    <property type="molecule type" value="Genomic_DNA"/>
</dbReference>
<dbReference type="PANTHER" id="PTHR46844">
    <property type="entry name" value="SLR5058 PROTEIN"/>
    <property type="match status" value="1"/>
</dbReference>
<evidence type="ECO:0000256" key="1">
    <source>
        <dbReference type="SAM" id="Phobius"/>
    </source>
</evidence>
<keyword evidence="4" id="KW-1185">Reference proteome</keyword>
<dbReference type="InterPro" id="IPR027417">
    <property type="entry name" value="P-loop_NTPase"/>
</dbReference>
<sequence>MPKGTPANRLGPALLALAVIGPPVAAGASLWDALRAHPVQFVLGLVVYEIVVFVLAVTGTAFTRAQKSWGESLGTALDGAVRRGLSRYGRHYRRYLIQENTDLDLKGLSTVGQYALPLDTVFVDLGLAPRPAHEASDAVVSAAPPAATAERSTIWELLRAREPLAVIGAPGGGKSTLLRHVTLVLARGGRSARRIGAPRDRVPVLLQIRKVAPAIVGNPSISLPDVIRGSLQTSRGEPPRWFDRQLDGGRCVVMLDGLDEVATQADRRAVVDWVDRQIATHPRNVFVVTSRPYGYRGHPLRSATVVQVRPFTRQQIARFLATWYLASLRRSAGRTDESIERHAREDSDDLLSRLRGNPELLDLAANPLILTMIANVHRYRGALPGGRGDLYKEISEVLLVKRQEAKGMVVEMTISQKQSVLQRLAFRMMTDEVGELPLDDAADAIAGELLRVRPDADPYEFITEIEQGSGMLQEPESGVYAFAHLTFQEYLASVHLRERGEAAFLAGKVDRGWWRETTRLFASQADVSPIVRACIDAAEPRLTFAAELAREARQLDPSIRAELAGLLAPSGDTTTGRWRAAVTADLVRKAAEVVTVAEELAVLPAPVSVAAYRLFLQSPDGRDRHPDHWPADRRTATLAGEEEAAEPILGMRRQDAVEYARFAGSLLPGGWTYRLPRVDEARRIHAGLGLDLLTGLWCEDSHEPWGGKESAITAVLNGQNREGFPDTTEIEFGRVLHGFGVINQMDLDRLTEPPEVAVRLAALGRRLPSPEERGELRRTAAEQLLSAGTDTSVNQARWTTWTELCVWEERIAGALQPREAIVLVRE</sequence>
<dbReference type="SUPFAM" id="SSF52540">
    <property type="entry name" value="P-loop containing nucleoside triphosphate hydrolases"/>
    <property type="match status" value="1"/>
</dbReference>
<comment type="caution">
    <text evidence="3">The sequence shown here is derived from an EMBL/GenBank/DDBJ whole genome shotgun (WGS) entry which is preliminary data.</text>
</comment>
<evidence type="ECO:0000313" key="4">
    <source>
        <dbReference type="Proteomes" id="UP001501237"/>
    </source>
</evidence>
<evidence type="ECO:0000259" key="2">
    <source>
        <dbReference type="PROSITE" id="PS50837"/>
    </source>
</evidence>
<organism evidence="3 4">
    <name type="scientific">Actinocorallia longicatena</name>
    <dbReference type="NCBI Taxonomy" id="111803"/>
    <lineage>
        <taxon>Bacteria</taxon>
        <taxon>Bacillati</taxon>
        <taxon>Actinomycetota</taxon>
        <taxon>Actinomycetes</taxon>
        <taxon>Streptosporangiales</taxon>
        <taxon>Thermomonosporaceae</taxon>
        <taxon>Actinocorallia</taxon>
    </lineage>
</organism>
<dbReference type="Proteomes" id="UP001501237">
    <property type="component" value="Unassembled WGS sequence"/>
</dbReference>
<protein>
    <recommendedName>
        <fullName evidence="2">NACHT domain-containing protein</fullName>
    </recommendedName>
</protein>
<gene>
    <name evidence="3" type="ORF">GCM10010468_60210</name>
</gene>
<name>A0ABP6QN56_9ACTN</name>
<dbReference type="PROSITE" id="PS50837">
    <property type="entry name" value="NACHT"/>
    <property type="match status" value="1"/>
</dbReference>
<accession>A0ABP6QN56</accession>
<keyword evidence="1" id="KW-0812">Transmembrane</keyword>
<evidence type="ECO:0000313" key="3">
    <source>
        <dbReference type="EMBL" id="GAA3229997.1"/>
    </source>
</evidence>
<keyword evidence="1" id="KW-0472">Membrane</keyword>
<reference evidence="4" key="1">
    <citation type="journal article" date="2019" name="Int. J. Syst. Evol. Microbiol.">
        <title>The Global Catalogue of Microorganisms (GCM) 10K type strain sequencing project: providing services to taxonomists for standard genome sequencing and annotation.</title>
        <authorList>
            <consortium name="The Broad Institute Genomics Platform"/>
            <consortium name="The Broad Institute Genome Sequencing Center for Infectious Disease"/>
            <person name="Wu L."/>
            <person name="Ma J."/>
        </authorList>
    </citation>
    <scope>NUCLEOTIDE SEQUENCE [LARGE SCALE GENOMIC DNA]</scope>
    <source>
        <strain evidence="4">JCM 9377</strain>
    </source>
</reference>
<feature type="transmembrane region" description="Helical" evidence="1">
    <location>
        <begin position="42"/>
        <end position="62"/>
    </location>
</feature>
<dbReference type="RefSeq" id="WP_344835125.1">
    <property type="nucleotide sequence ID" value="NZ_BAAAUV010000020.1"/>
</dbReference>
<dbReference type="Gene3D" id="3.40.50.300">
    <property type="entry name" value="P-loop containing nucleotide triphosphate hydrolases"/>
    <property type="match status" value="1"/>
</dbReference>
<keyword evidence="1" id="KW-1133">Transmembrane helix</keyword>
<dbReference type="PANTHER" id="PTHR46844:SF1">
    <property type="entry name" value="SLR5058 PROTEIN"/>
    <property type="match status" value="1"/>
</dbReference>